<feature type="domain" description="PIN" evidence="5">
    <location>
        <begin position="8"/>
        <end position="121"/>
    </location>
</feature>
<gene>
    <name evidence="6" type="ORF">EDD34_3422</name>
</gene>
<name>A0A3N4YVU4_9MICO</name>
<evidence type="ECO:0000256" key="1">
    <source>
        <dbReference type="ARBA" id="ARBA00022722"/>
    </source>
</evidence>
<sequence length="139" mass="14672">MTASLRTIVLDSEAVSAAARDDARIKARLEAAARLDQRVVVPAVVAAELFTGRPDDARLHRVLNLVSDVVPIDRSTAVAAGILRERAERARRKKPNLTVDAIVAAVAREAAPTAVLTADVDDLSLLCDGADVTVLPATD</sequence>
<dbReference type="Proteomes" id="UP000280501">
    <property type="component" value="Unassembled WGS sequence"/>
</dbReference>
<keyword evidence="7" id="KW-1185">Reference proteome</keyword>
<dbReference type="RefSeq" id="WP_123815623.1">
    <property type="nucleotide sequence ID" value="NZ_RKQZ01000001.1"/>
</dbReference>
<organism evidence="6 7">
    <name type="scientific">Myceligenerans xiligouense</name>
    <dbReference type="NCBI Taxonomy" id="253184"/>
    <lineage>
        <taxon>Bacteria</taxon>
        <taxon>Bacillati</taxon>
        <taxon>Actinomycetota</taxon>
        <taxon>Actinomycetes</taxon>
        <taxon>Micrococcales</taxon>
        <taxon>Promicromonosporaceae</taxon>
        <taxon>Myceligenerans</taxon>
    </lineage>
</organism>
<keyword evidence="3" id="KW-0378">Hydrolase</keyword>
<evidence type="ECO:0000256" key="4">
    <source>
        <dbReference type="ARBA" id="ARBA00022842"/>
    </source>
</evidence>
<dbReference type="Gene3D" id="3.40.50.1010">
    <property type="entry name" value="5'-nuclease"/>
    <property type="match status" value="1"/>
</dbReference>
<reference evidence="6 7" key="1">
    <citation type="submission" date="2018-11" db="EMBL/GenBank/DDBJ databases">
        <title>Sequencing the genomes of 1000 actinobacteria strains.</title>
        <authorList>
            <person name="Klenk H.-P."/>
        </authorList>
    </citation>
    <scope>NUCLEOTIDE SEQUENCE [LARGE SCALE GENOMIC DNA]</scope>
    <source>
        <strain evidence="6 7">DSM 15700</strain>
    </source>
</reference>
<comment type="caution">
    <text evidence="6">The sequence shown here is derived from an EMBL/GenBank/DDBJ whole genome shotgun (WGS) entry which is preliminary data.</text>
</comment>
<keyword evidence="2" id="KW-0479">Metal-binding</keyword>
<evidence type="ECO:0000256" key="3">
    <source>
        <dbReference type="ARBA" id="ARBA00022801"/>
    </source>
</evidence>
<dbReference type="OrthoDB" id="5198041at2"/>
<evidence type="ECO:0000256" key="2">
    <source>
        <dbReference type="ARBA" id="ARBA00022723"/>
    </source>
</evidence>
<protein>
    <submittedName>
        <fullName evidence="6">PIN domain-containing protein</fullName>
    </submittedName>
</protein>
<evidence type="ECO:0000259" key="5">
    <source>
        <dbReference type="Pfam" id="PF01850"/>
    </source>
</evidence>
<evidence type="ECO:0000313" key="6">
    <source>
        <dbReference type="EMBL" id="RPF22750.1"/>
    </source>
</evidence>
<proteinExistence type="predicted"/>
<dbReference type="Pfam" id="PF01850">
    <property type="entry name" value="PIN"/>
    <property type="match status" value="1"/>
</dbReference>
<dbReference type="AlphaFoldDB" id="A0A3N4YVU4"/>
<dbReference type="GO" id="GO:0004518">
    <property type="term" value="F:nuclease activity"/>
    <property type="evidence" value="ECO:0007669"/>
    <property type="project" value="UniProtKB-KW"/>
</dbReference>
<keyword evidence="4" id="KW-0460">Magnesium</keyword>
<dbReference type="SUPFAM" id="SSF88723">
    <property type="entry name" value="PIN domain-like"/>
    <property type="match status" value="1"/>
</dbReference>
<dbReference type="EMBL" id="RKQZ01000001">
    <property type="protein sequence ID" value="RPF22750.1"/>
    <property type="molecule type" value="Genomic_DNA"/>
</dbReference>
<keyword evidence="1" id="KW-0540">Nuclease</keyword>
<dbReference type="InterPro" id="IPR002716">
    <property type="entry name" value="PIN_dom"/>
</dbReference>
<accession>A0A3N4YVU4</accession>
<evidence type="ECO:0000313" key="7">
    <source>
        <dbReference type="Proteomes" id="UP000280501"/>
    </source>
</evidence>
<dbReference type="GO" id="GO:0046872">
    <property type="term" value="F:metal ion binding"/>
    <property type="evidence" value="ECO:0007669"/>
    <property type="project" value="UniProtKB-KW"/>
</dbReference>
<dbReference type="GO" id="GO:0016787">
    <property type="term" value="F:hydrolase activity"/>
    <property type="evidence" value="ECO:0007669"/>
    <property type="project" value="UniProtKB-KW"/>
</dbReference>
<dbReference type="InterPro" id="IPR029060">
    <property type="entry name" value="PIN-like_dom_sf"/>
</dbReference>